<dbReference type="Proteomes" id="UP000193240">
    <property type="component" value="Unassembled WGS sequence"/>
</dbReference>
<protein>
    <submittedName>
        <fullName evidence="1">Uncharacterized protein</fullName>
    </submittedName>
</protein>
<dbReference type="InParanoid" id="A0A1Y2M8D5"/>
<accession>A0A1Y2M8D5</accession>
<sequence length="282" mass="32621">MAHDSMQQRYGIPAEDPYGNELRARIANGWHVLSQLANISKGVHGSSASDAAKSPSDFGIRFISPPRKLETSQQKEDVIATQRLAFIESMPAQGAKDYKLMFMLLSSVFRTSISNIGEEHKPWVFDWGNGIDGQRMFRKGSSWLAWFVLAEGPELFWKQWWILPSEAPSTRHYIRDRAITAWTATPQKLVDYQRDHARRIQEAINIKAEVATDFISVNPIPYFTQYAEHRVAAWKSGMRPAEETMSHVPFHVEFRCPEEMLHQHKKLLEVEKNRMQQQRLQR</sequence>
<evidence type="ECO:0000313" key="2">
    <source>
        <dbReference type="Proteomes" id="UP000193240"/>
    </source>
</evidence>
<name>A0A1Y2M8D5_EPING</name>
<dbReference type="OMA" id="FHANFRC"/>
<organism evidence="1 2">
    <name type="scientific">Epicoccum nigrum</name>
    <name type="common">Soil fungus</name>
    <name type="synonym">Epicoccum purpurascens</name>
    <dbReference type="NCBI Taxonomy" id="105696"/>
    <lineage>
        <taxon>Eukaryota</taxon>
        <taxon>Fungi</taxon>
        <taxon>Dikarya</taxon>
        <taxon>Ascomycota</taxon>
        <taxon>Pezizomycotina</taxon>
        <taxon>Dothideomycetes</taxon>
        <taxon>Pleosporomycetidae</taxon>
        <taxon>Pleosporales</taxon>
        <taxon>Pleosporineae</taxon>
        <taxon>Didymellaceae</taxon>
        <taxon>Epicoccum</taxon>
    </lineage>
</organism>
<proteinExistence type="predicted"/>
<dbReference type="AlphaFoldDB" id="A0A1Y2M8D5"/>
<keyword evidence="2" id="KW-1185">Reference proteome</keyword>
<dbReference type="EMBL" id="KZ107839">
    <property type="protein sequence ID" value="OSS52376.1"/>
    <property type="molecule type" value="Genomic_DNA"/>
</dbReference>
<reference evidence="1 2" key="1">
    <citation type="journal article" date="2017" name="Genome Announc.">
        <title>Genome sequence of the saprophytic ascomycete Epicoccum nigrum ICMP 19927 strain isolated from New Zealand.</title>
        <authorList>
            <person name="Fokin M."/>
            <person name="Fleetwood D."/>
            <person name="Weir B.S."/>
            <person name="Villas-Boas S.G."/>
        </authorList>
    </citation>
    <scope>NUCLEOTIDE SEQUENCE [LARGE SCALE GENOMIC DNA]</scope>
    <source>
        <strain evidence="1 2">ICMP 19927</strain>
    </source>
</reference>
<evidence type="ECO:0000313" key="1">
    <source>
        <dbReference type="EMBL" id="OSS52376.1"/>
    </source>
</evidence>
<gene>
    <name evidence="1" type="ORF">B5807_02348</name>
</gene>